<comment type="caution">
    <text evidence="5">The sequence shown here is derived from an EMBL/GenBank/DDBJ whole genome shotgun (WGS) entry which is preliminary data.</text>
</comment>
<dbReference type="GO" id="GO:0003700">
    <property type="term" value="F:DNA-binding transcription factor activity"/>
    <property type="evidence" value="ECO:0007669"/>
    <property type="project" value="InterPro"/>
</dbReference>
<dbReference type="Gene3D" id="1.10.10.60">
    <property type="entry name" value="Homeodomain-like"/>
    <property type="match status" value="2"/>
</dbReference>
<dbReference type="GO" id="GO:0043565">
    <property type="term" value="F:sequence-specific DNA binding"/>
    <property type="evidence" value="ECO:0007669"/>
    <property type="project" value="InterPro"/>
</dbReference>
<dbReference type="Pfam" id="PF12833">
    <property type="entry name" value="HTH_18"/>
    <property type="match status" value="1"/>
</dbReference>
<dbReference type="OrthoDB" id="792101at2"/>
<dbReference type="AlphaFoldDB" id="A0A0P7C5R3"/>
<evidence type="ECO:0000313" key="5">
    <source>
        <dbReference type="EMBL" id="KPM48665.1"/>
    </source>
</evidence>
<organism evidence="5 6">
    <name type="scientific">Jiulongibacter sediminis</name>
    <dbReference type="NCBI Taxonomy" id="1605367"/>
    <lineage>
        <taxon>Bacteria</taxon>
        <taxon>Pseudomonadati</taxon>
        <taxon>Bacteroidota</taxon>
        <taxon>Cytophagia</taxon>
        <taxon>Cytophagales</taxon>
        <taxon>Leadbetterellaceae</taxon>
        <taxon>Jiulongibacter</taxon>
    </lineage>
</organism>
<evidence type="ECO:0000256" key="2">
    <source>
        <dbReference type="ARBA" id="ARBA00023125"/>
    </source>
</evidence>
<dbReference type="PANTHER" id="PTHR43280">
    <property type="entry name" value="ARAC-FAMILY TRANSCRIPTIONAL REGULATOR"/>
    <property type="match status" value="1"/>
</dbReference>
<dbReference type="PANTHER" id="PTHR43280:SF27">
    <property type="entry name" value="TRANSCRIPTIONAL REGULATOR MTLR"/>
    <property type="match status" value="1"/>
</dbReference>
<dbReference type="InterPro" id="IPR018062">
    <property type="entry name" value="HTH_AraC-typ_CS"/>
</dbReference>
<reference evidence="5 6" key="1">
    <citation type="submission" date="2015-07" db="EMBL/GenBank/DDBJ databases">
        <title>The draft genome sequence of Leadbetterella sp. JN14-9.</title>
        <authorList>
            <person name="Liu Y."/>
            <person name="Du J."/>
            <person name="Shao Z."/>
        </authorList>
    </citation>
    <scope>NUCLEOTIDE SEQUENCE [LARGE SCALE GENOMIC DNA]</scope>
    <source>
        <strain evidence="5 6">JN14-9</strain>
    </source>
</reference>
<dbReference type="InterPro" id="IPR009057">
    <property type="entry name" value="Homeodomain-like_sf"/>
</dbReference>
<keyword evidence="1" id="KW-0805">Transcription regulation</keyword>
<evidence type="ECO:0000313" key="6">
    <source>
        <dbReference type="Proteomes" id="UP000050454"/>
    </source>
</evidence>
<dbReference type="Gene3D" id="2.60.120.10">
    <property type="entry name" value="Jelly Rolls"/>
    <property type="match status" value="1"/>
</dbReference>
<dbReference type="InterPro" id="IPR014710">
    <property type="entry name" value="RmlC-like_jellyroll"/>
</dbReference>
<evidence type="ECO:0000256" key="1">
    <source>
        <dbReference type="ARBA" id="ARBA00023015"/>
    </source>
</evidence>
<dbReference type="SMART" id="SM00342">
    <property type="entry name" value="HTH_ARAC"/>
    <property type="match status" value="1"/>
</dbReference>
<evidence type="ECO:0000259" key="4">
    <source>
        <dbReference type="PROSITE" id="PS01124"/>
    </source>
</evidence>
<protein>
    <submittedName>
        <fullName evidence="5">AraC family transcriptional regulator</fullName>
    </submittedName>
</protein>
<dbReference type="InterPro" id="IPR011051">
    <property type="entry name" value="RmlC_Cupin_sf"/>
</dbReference>
<dbReference type="RefSeq" id="WP_055146725.1">
    <property type="nucleotide sequence ID" value="NZ_JXSZ01000006.1"/>
</dbReference>
<name>A0A0P7C5R3_9BACT</name>
<gene>
    <name evidence="5" type="ORF">AFM12_08685</name>
</gene>
<dbReference type="InterPro" id="IPR018060">
    <property type="entry name" value="HTH_AraC"/>
</dbReference>
<dbReference type="InterPro" id="IPR013096">
    <property type="entry name" value="Cupin_2"/>
</dbReference>
<keyword evidence="6" id="KW-1185">Reference proteome</keyword>
<dbReference type="SUPFAM" id="SSF46689">
    <property type="entry name" value="Homeodomain-like"/>
    <property type="match status" value="2"/>
</dbReference>
<dbReference type="PROSITE" id="PS00041">
    <property type="entry name" value="HTH_ARAC_FAMILY_1"/>
    <property type="match status" value="1"/>
</dbReference>
<dbReference type="Proteomes" id="UP000050454">
    <property type="component" value="Unassembled WGS sequence"/>
</dbReference>
<evidence type="ECO:0000256" key="3">
    <source>
        <dbReference type="ARBA" id="ARBA00023163"/>
    </source>
</evidence>
<keyword evidence="2" id="KW-0238">DNA-binding</keyword>
<sequence length="287" mass="33362">MKPQLLKISNPLDYSFNLFEQECPYFGTPWHYHPEVEIVLVQESEGEKYIGSSITEFSPGDLTMIGSYVPHYYKNYGDYYEGNPKKMARSTVLHFNEDFLGDNFLDAPENKKIQDLIINAKRGILFHENVAQSLKKDFAKLSKTEGLDRLLLFLSILNELSKAEDMTFLTTDPMQLTNHQDSNRIKKVFEHVMQNFNEDIKLSDVASLANMSESAFSRYFKKRTRKTFSTFLTEIRIEHACKLLQKDHHSVSEVSYESGFNNLSNFNRQFKSLKNTTPLNYRARFLG</sequence>
<dbReference type="SUPFAM" id="SSF51182">
    <property type="entry name" value="RmlC-like cupins"/>
    <property type="match status" value="1"/>
</dbReference>
<dbReference type="PROSITE" id="PS01124">
    <property type="entry name" value="HTH_ARAC_FAMILY_2"/>
    <property type="match status" value="1"/>
</dbReference>
<keyword evidence="3" id="KW-0804">Transcription</keyword>
<proteinExistence type="predicted"/>
<dbReference type="CDD" id="cd06976">
    <property type="entry name" value="cupin_MtlR-like_N"/>
    <property type="match status" value="1"/>
</dbReference>
<dbReference type="Pfam" id="PF07883">
    <property type="entry name" value="Cupin_2"/>
    <property type="match status" value="1"/>
</dbReference>
<dbReference type="STRING" id="1605367.AFM12_08685"/>
<dbReference type="EMBL" id="LGTQ01000006">
    <property type="protein sequence ID" value="KPM48665.1"/>
    <property type="molecule type" value="Genomic_DNA"/>
</dbReference>
<accession>A0A0P7C5R3</accession>
<feature type="domain" description="HTH araC/xylS-type" evidence="4">
    <location>
        <begin position="186"/>
        <end position="284"/>
    </location>
</feature>